<dbReference type="PANTHER" id="PTHR24171:SF8">
    <property type="entry name" value="BRCA1-ASSOCIATED RING DOMAIN PROTEIN 1"/>
    <property type="match status" value="1"/>
</dbReference>
<keyword evidence="2 3" id="KW-0040">ANK repeat</keyword>
<feature type="repeat" description="ANK" evidence="3">
    <location>
        <begin position="160"/>
        <end position="192"/>
    </location>
</feature>
<dbReference type="PROSITE" id="PS50088">
    <property type="entry name" value="ANK_REPEAT"/>
    <property type="match status" value="2"/>
</dbReference>
<evidence type="ECO:0000313" key="6">
    <source>
        <dbReference type="EMBL" id="RIY41814.1"/>
    </source>
</evidence>
<accession>A0A3A1YZA4</accession>
<dbReference type="GO" id="GO:0004842">
    <property type="term" value="F:ubiquitin-protein transferase activity"/>
    <property type="evidence" value="ECO:0007669"/>
    <property type="project" value="TreeGrafter"/>
</dbReference>
<evidence type="ECO:0000256" key="3">
    <source>
        <dbReference type="PROSITE-ProRule" id="PRU00023"/>
    </source>
</evidence>
<dbReference type="RefSeq" id="WP_119515677.1">
    <property type="nucleotide sequence ID" value="NZ_NQYH01000002.1"/>
</dbReference>
<proteinExistence type="predicted"/>
<organism evidence="6 7">
    <name type="scientific">Neopusillimonas maritima</name>
    <dbReference type="NCBI Taxonomy" id="2026239"/>
    <lineage>
        <taxon>Bacteria</taxon>
        <taxon>Pseudomonadati</taxon>
        <taxon>Pseudomonadota</taxon>
        <taxon>Betaproteobacteria</taxon>
        <taxon>Burkholderiales</taxon>
        <taxon>Alcaligenaceae</taxon>
        <taxon>Neopusillimonas</taxon>
    </lineage>
</organism>
<feature type="region of interest" description="Disordered" evidence="4">
    <location>
        <begin position="224"/>
        <end position="285"/>
    </location>
</feature>
<dbReference type="SMART" id="SM00248">
    <property type="entry name" value="ANK"/>
    <property type="match status" value="3"/>
</dbReference>
<evidence type="ECO:0000313" key="7">
    <source>
        <dbReference type="Proteomes" id="UP000266206"/>
    </source>
</evidence>
<dbReference type="Proteomes" id="UP000266206">
    <property type="component" value="Unassembled WGS sequence"/>
</dbReference>
<name>A0A3A1YZA4_9BURK</name>
<keyword evidence="1" id="KW-0677">Repeat</keyword>
<dbReference type="SUPFAM" id="SSF48403">
    <property type="entry name" value="Ankyrin repeat"/>
    <property type="match status" value="1"/>
</dbReference>
<evidence type="ECO:0000256" key="1">
    <source>
        <dbReference type="ARBA" id="ARBA00022737"/>
    </source>
</evidence>
<comment type="caution">
    <text evidence="6">The sequence shown here is derived from an EMBL/GenBank/DDBJ whole genome shotgun (WGS) entry which is preliminary data.</text>
</comment>
<protein>
    <submittedName>
        <fullName evidence="6">Uncharacterized protein</fullName>
    </submittedName>
</protein>
<dbReference type="AlphaFoldDB" id="A0A3A1YZA4"/>
<evidence type="ECO:0000256" key="2">
    <source>
        <dbReference type="ARBA" id="ARBA00023043"/>
    </source>
</evidence>
<feature type="compositionally biased region" description="Low complexity" evidence="4">
    <location>
        <begin position="239"/>
        <end position="255"/>
    </location>
</feature>
<dbReference type="GO" id="GO:0085020">
    <property type="term" value="P:protein K6-linked ubiquitination"/>
    <property type="evidence" value="ECO:0007669"/>
    <property type="project" value="TreeGrafter"/>
</dbReference>
<dbReference type="Pfam" id="PF12796">
    <property type="entry name" value="Ank_2"/>
    <property type="match status" value="2"/>
</dbReference>
<evidence type="ECO:0000256" key="4">
    <source>
        <dbReference type="SAM" id="MobiDB-lite"/>
    </source>
</evidence>
<sequence length="285" mass="30912">MRKINRPYHFRFLTSLALASALLAGTAVNAASANWWIDIANDRVEAVKTELALGEDPNVRNEKGQPAIMQAIQDQAWGVYDLLARHRDLNPNIANTYDETPLMYLAIVGDVERARALIKRGAKVNRLGWTPLHYAASKGHIEMVNMLIQAGAIVDAPAPDGTTPLMMAAYSGDQETVRAVLAAGAEPTTQNLQKLDAADWARNKEFTSLADQLEDLIQRTLAQRGSGRARGTVPGIVGTTPPSKAPSAPSAAKATLEPSGTQAETGSSTSRYFDLDRFERDDNQF</sequence>
<reference evidence="6 7" key="1">
    <citation type="submission" date="2017-08" db="EMBL/GenBank/DDBJ databases">
        <title>Pusillimonas indicus sp. nov., a member of the family Alcaligenaceae isolated from surface seawater.</title>
        <authorList>
            <person name="Li J."/>
        </authorList>
    </citation>
    <scope>NUCLEOTIDE SEQUENCE [LARGE SCALE GENOMIC DNA]</scope>
    <source>
        <strain evidence="6 7">L52-1-41</strain>
    </source>
</reference>
<dbReference type="Gene3D" id="1.25.40.20">
    <property type="entry name" value="Ankyrin repeat-containing domain"/>
    <property type="match status" value="1"/>
</dbReference>
<gene>
    <name evidence="6" type="ORF">CJP73_05065</name>
</gene>
<keyword evidence="5" id="KW-0732">Signal</keyword>
<dbReference type="PRINTS" id="PR01415">
    <property type="entry name" value="ANKYRIN"/>
</dbReference>
<dbReference type="PROSITE" id="PS50297">
    <property type="entry name" value="ANK_REP_REGION"/>
    <property type="match status" value="2"/>
</dbReference>
<feature type="signal peptide" evidence="5">
    <location>
        <begin position="1"/>
        <end position="30"/>
    </location>
</feature>
<feature type="repeat" description="ANK" evidence="3">
    <location>
        <begin position="127"/>
        <end position="159"/>
    </location>
</feature>
<evidence type="ECO:0000256" key="5">
    <source>
        <dbReference type="SAM" id="SignalP"/>
    </source>
</evidence>
<dbReference type="PANTHER" id="PTHR24171">
    <property type="entry name" value="ANKYRIN REPEAT DOMAIN-CONTAINING PROTEIN 39-RELATED"/>
    <property type="match status" value="1"/>
</dbReference>
<dbReference type="InterPro" id="IPR002110">
    <property type="entry name" value="Ankyrin_rpt"/>
</dbReference>
<feature type="compositionally biased region" description="Basic and acidic residues" evidence="4">
    <location>
        <begin position="273"/>
        <end position="285"/>
    </location>
</feature>
<dbReference type="OrthoDB" id="198309at2"/>
<feature type="chain" id="PRO_5017350938" evidence="5">
    <location>
        <begin position="31"/>
        <end position="285"/>
    </location>
</feature>
<dbReference type="InterPro" id="IPR036770">
    <property type="entry name" value="Ankyrin_rpt-contain_sf"/>
</dbReference>
<feature type="compositionally biased region" description="Polar residues" evidence="4">
    <location>
        <begin position="258"/>
        <end position="271"/>
    </location>
</feature>
<dbReference type="EMBL" id="NQYH01000002">
    <property type="protein sequence ID" value="RIY41814.1"/>
    <property type="molecule type" value="Genomic_DNA"/>
</dbReference>